<evidence type="ECO:0000313" key="1">
    <source>
        <dbReference type="EMBL" id="TCL60059.1"/>
    </source>
</evidence>
<keyword evidence="2" id="KW-1185">Reference proteome</keyword>
<dbReference type="STRING" id="1469948.GCA_000732725_00809"/>
<dbReference type="RefSeq" id="WP_031389564.1">
    <property type="nucleotide sequence ID" value="NZ_JPNB01000001.1"/>
</dbReference>
<name>A0A4R1R3S5_9FIRM</name>
<proteinExistence type="predicted"/>
<sequence length="121" mass="13942">MRMIEVIGMPKSHDSLQAQPKRIIEEAQIQPMPEKQPDSSDYSLKEVKKTFTDINNISLTFNKEESYDYIGSESSLAKLDIQQAISDMRRDKIFEEYQYFVGGKPDLEYDGDIDGTVIIKK</sequence>
<comment type="caution">
    <text evidence="1">The sequence shown here is derived from an EMBL/GenBank/DDBJ whole genome shotgun (WGS) entry which is preliminary data.</text>
</comment>
<dbReference type="AlphaFoldDB" id="A0A4R1R3S5"/>
<reference evidence="1 2" key="1">
    <citation type="submission" date="2019-03" db="EMBL/GenBank/DDBJ databases">
        <title>Genomic Encyclopedia of Type Strains, Phase IV (KMG-IV): sequencing the most valuable type-strain genomes for metagenomic binning, comparative biology and taxonomic classification.</title>
        <authorList>
            <person name="Goeker M."/>
        </authorList>
    </citation>
    <scope>NUCLEOTIDE SEQUENCE [LARGE SCALE GENOMIC DNA]</scope>
    <source>
        <strain evidence="1 2">DSM 100556</strain>
    </source>
</reference>
<protein>
    <submittedName>
        <fullName evidence="1">Uncharacterized protein</fullName>
    </submittedName>
</protein>
<accession>A0A4R1R3S5</accession>
<dbReference type="OrthoDB" id="2003781at2"/>
<gene>
    <name evidence="1" type="ORF">EDD76_103252</name>
</gene>
<dbReference type="Proteomes" id="UP000295718">
    <property type="component" value="Unassembled WGS sequence"/>
</dbReference>
<organism evidence="1 2">
    <name type="scientific">Kineothrix alysoides</name>
    <dbReference type="NCBI Taxonomy" id="1469948"/>
    <lineage>
        <taxon>Bacteria</taxon>
        <taxon>Bacillati</taxon>
        <taxon>Bacillota</taxon>
        <taxon>Clostridia</taxon>
        <taxon>Lachnospirales</taxon>
        <taxon>Lachnospiraceae</taxon>
        <taxon>Kineothrix</taxon>
    </lineage>
</organism>
<evidence type="ECO:0000313" key="2">
    <source>
        <dbReference type="Proteomes" id="UP000295718"/>
    </source>
</evidence>
<dbReference type="EMBL" id="SLUO01000003">
    <property type="protein sequence ID" value="TCL60059.1"/>
    <property type="molecule type" value="Genomic_DNA"/>
</dbReference>